<dbReference type="PROSITE" id="PS51710">
    <property type="entry name" value="G_OBG"/>
    <property type="match status" value="1"/>
</dbReference>
<evidence type="ECO:0000256" key="4">
    <source>
        <dbReference type="ARBA" id="ARBA00023134"/>
    </source>
</evidence>
<dbReference type="Gene3D" id="2.70.210.12">
    <property type="entry name" value="GTP1/OBG domain"/>
    <property type="match status" value="1"/>
</dbReference>
<dbReference type="NCBIfam" id="TIGR02729">
    <property type="entry name" value="Obg_CgtA"/>
    <property type="match status" value="1"/>
</dbReference>
<dbReference type="InterPro" id="IPR006073">
    <property type="entry name" value="GTP-bd"/>
</dbReference>
<keyword evidence="5" id="KW-0378">Hydrolase</keyword>
<name>A0ABY8MFS5_9SPIO</name>
<keyword evidence="3 5" id="KW-0460">Magnesium</keyword>
<dbReference type="HAMAP" id="MF_01454">
    <property type="entry name" value="GTPase_Obg"/>
    <property type="match status" value="1"/>
</dbReference>
<comment type="function">
    <text evidence="5">An essential GTPase which binds GTP, GDP and possibly (p)ppGpp with moderate affinity, with high nucleotide exchange rates and a fairly low GTP hydrolysis rate. Plays a role in control of the cell cycle, stress response, ribosome biogenesis and in those bacteria that undergo differentiation, in morphogenesis control.</text>
</comment>
<proteinExistence type="inferred from homology"/>
<dbReference type="PANTHER" id="PTHR11702">
    <property type="entry name" value="DEVELOPMENTALLY REGULATED GTP-BINDING PROTEIN-RELATED"/>
    <property type="match status" value="1"/>
</dbReference>
<comment type="caution">
    <text evidence="5">Lacks conserved residue(s) required for the propagation of feature annotation.</text>
</comment>
<dbReference type="RefSeq" id="WP_326927023.1">
    <property type="nucleotide sequence ID" value="NZ_CP123443.1"/>
</dbReference>
<dbReference type="Pfam" id="PF01926">
    <property type="entry name" value="MMR_HSR1"/>
    <property type="match status" value="1"/>
</dbReference>
<feature type="binding site" evidence="5">
    <location>
        <begin position="172"/>
        <end position="179"/>
    </location>
    <ligand>
        <name>GTP</name>
        <dbReference type="ChEBI" id="CHEBI:37565"/>
    </ligand>
</feature>
<gene>
    <name evidence="8" type="primary">obgE</name>
    <name evidence="5" type="synonym">obg</name>
    <name evidence="8" type="ORF">P0082_10160</name>
</gene>
<dbReference type="InterPro" id="IPR006169">
    <property type="entry name" value="GTP1_OBG_dom"/>
</dbReference>
<dbReference type="NCBIfam" id="NF008956">
    <property type="entry name" value="PRK12299.1"/>
    <property type="match status" value="1"/>
</dbReference>
<dbReference type="PANTHER" id="PTHR11702:SF31">
    <property type="entry name" value="MITOCHONDRIAL RIBOSOME-ASSOCIATED GTPASE 2"/>
    <property type="match status" value="1"/>
</dbReference>
<comment type="subcellular location">
    <subcellularLocation>
        <location evidence="5">Cytoplasm</location>
    </subcellularLocation>
</comment>
<dbReference type="Pfam" id="PF01018">
    <property type="entry name" value="GTP1_OBG"/>
    <property type="match status" value="1"/>
</dbReference>
<feature type="binding site" evidence="5">
    <location>
        <position position="179"/>
    </location>
    <ligand>
        <name>Mg(2+)</name>
        <dbReference type="ChEBI" id="CHEBI:18420"/>
    </ligand>
</feature>
<dbReference type="EMBL" id="CP123443">
    <property type="protein sequence ID" value="WGK68837.1"/>
    <property type="molecule type" value="Genomic_DNA"/>
</dbReference>
<accession>A0ABY8MFS5</accession>
<organism evidence="8 9">
    <name type="scientific">Candidatus Haliotispira prima</name>
    <dbReference type="NCBI Taxonomy" id="3034016"/>
    <lineage>
        <taxon>Bacteria</taxon>
        <taxon>Pseudomonadati</taxon>
        <taxon>Spirochaetota</taxon>
        <taxon>Spirochaetia</taxon>
        <taxon>Spirochaetales</taxon>
        <taxon>Spirochaetaceae</taxon>
        <taxon>Candidatus Haliotispira</taxon>
    </lineage>
</organism>
<evidence type="ECO:0000313" key="9">
    <source>
        <dbReference type="Proteomes" id="UP001228690"/>
    </source>
</evidence>
<keyword evidence="9" id="KW-1185">Reference proteome</keyword>
<dbReference type="InterPro" id="IPR036726">
    <property type="entry name" value="GTP1_OBG_dom_sf"/>
</dbReference>
<evidence type="ECO:0000259" key="6">
    <source>
        <dbReference type="PROSITE" id="PS51710"/>
    </source>
</evidence>
<dbReference type="SUPFAM" id="SSF82051">
    <property type="entry name" value="Obg GTP-binding protein N-terminal domain"/>
    <property type="match status" value="1"/>
</dbReference>
<evidence type="ECO:0000259" key="7">
    <source>
        <dbReference type="PROSITE" id="PS51883"/>
    </source>
</evidence>
<feature type="domain" description="OBG-type G" evidence="6">
    <location>
        <begin position="166"/>
        <end position="335"/>
    </location>
</feature>
<dbReference type="Gene3D" id="3.40.50.300">
    <property type="entry name" value="P-loop containing nucleotide triphosphate hydrolases"/>
    <property type="match status" value="1"/>
</dbReference>
<feature type="domain" description="Obg" evidence="7">
    <location>
        <begin position="5"/>
        <end position="165"/>
    </location>
</feature>
<reference evidence="8 9" key="1">
    <citation type="submission" date="2023-04" db="EMBL/GenBank/DDBJ databases">
        <title>Spirochaete genome identified in red abalone sample constitutes a novel genus.</title>
        <authorList>
            <person name="Sharma S.P."/>
            <person name="Purcell C.M."/>
            <person name="Hyde J.R."/>
            <person name="Severin A.J."/>
        </authorList>
    </citation>
    <scope>NUCLEOTIDE SEQUENCE [LARGE SCALE GENOMIC DNA]</scope>
    <source>
        <strain evidence="8 9">SP-2023</strain>
    </source>
</reference>
<dbReference type="PROSITE" id="PS00905">
    <property type="entry name" value="GTP1_OBG"/>
    <property type="match status" value="1"/>
</dbReference>
<feature type="binding site" evidence="5">
    <location>
        <begin position="289"/>
        <end position="292"/>
    </location>
    <ligand>
        <name>GTP</name>
        <dbReference type="ChEBI" id="CHEBI:37565"/>
    </ligand>
</feature>
<keyword evidence="2 5" id="KW-0547">Nucleotide-binding</keyword>
<feature type="binding site" evidence="5">
    <location>
        <begin position="313"/>
        <end position="315"/>
    </location>
    <ligand>
        <name>GTP</name>
        <dbReference type="ChEBI" id="CHEBI:37565"/>
    </ligand>
</feature>
<evidence type="ECO:0000256" key="1">
    <source>
        <dbReference type="ARBA" id="ARBA00007699"/>
    </source>
</evidence>
<evidence type="ECO:0000256" key="3">
    <source>
        <dbReference type="ARBA" id="ARBA00022842"/>
    </source>
</evidence>
<evidence type="ECO:0000313" key="8">
    <source>
        <dbReference type="EMBL" id="WGK68837.1"/>
    </source>
</evidence>
<evidence type="ECO:0000256" key="2">
    <source>
        <dbReference type="ARBA" id="ARBA00022741"/>
    </source>
</evidence>
<dbReference type="CDD" id="cd01898">
    <property type="entry name" value="Obg"/>
    <property type="match status" value="1"/>
</dbReference>
<dbReference type="PROSITE" id="PS51883">
    <property type="entry name" value="OBG"/>
    <property type="match status" value="1"/>
</dbReference>
<protein>
    <recommendedName>
        <fullName evidence="5">GTPase Obg</fullName>
        <ecNumber evidence="5">3.6.5.-</ecNumber>
    </recommendedName>
    <alternativeName>
        <fullName evidence="5">GTP-binding protein Obg</fullName>
    </alternativeName>
</protein>
<dbReference type="InterPro" id="IPR045086">
    <property type="entry name" value="OBG_GTPase"/>
</dbReference>
<dbReference type="InterPro" id="IPR006074">
    <property type="entry name" value="GTP1-OBG_CS"/>
</dbReference>
<comment type="cofactor">
    <cofactor evidence="5">
        <name>Mg(2+)</name>
        <dbReference type="ChEBI" id="CHEBI:18420"/>
    </cofactor>
</comment>
<sequence>MGRSRSFVDSVHLELCAGKGGDGAVSFLRERCRPNGGPDGGDGGPGGHLVIEVSENLNTLSHLAGVNGINAGDGKRGAGGCRTGHSGSDSRVLVPPGTLICDAETDAQILDTAALERGRPYRLLSGGRGGKGNHHFKGPRLRLPRFAQEGEEGDRGFFRLELRLIADIGLVGLPNAGKSSLQNLLTNAHPKVGAYPFTTTVPNLGVLKIFGEDIVIADIPGIIEGAATGSGLGLQFLSHISRAAALLFVVDASVETCGEDILGLRAELGSHDKQFGTRLLQKPWAILANKIDIPEAAERVVELRRDYREIEVTEASCLDPQYVQILQKFLFRLKRIEAKASSPAAD</sequence>
<feature type="binding site" evidence="5">
    <location>
        <begin position="218"/>
        <end position="221"/>
    </location>
    <ligand>
        <name>GTP</name>
        <dbReference type="ChEBI" id="CHEBI:37565"/>
    </ligand>
</feature>
<keyword evidence="5" id="KW-0479">Metal-binding</keyword>
<comment type="similarity">
    <text evidence="1 5">Belongs to the TRAFAC class OBG-HflX-like GTPase superfamily. OBG GTPase family.</text>
</comment>
<dbReference type="PIRSF" id="PIRSF002401">
    <property type="entry name" value="GTP_bd_Obg/CgtA"/>
    <property type="match status" value="1"/>
</dbReference>
<dbReference type="InterPro" id="IPR031167">
    <property type="entry name" value="G_OBG"/>
</dbReference>
<dbReference type="SUPFAM" id="SSF52540">
    <property type="entry name" value="P-loop containing nucleoside triphosphate hydrolases"/>
    <property type="match status" value="1"/>
</dbReference>
<feature type="binding site" evidence="5">
    <location>
        <position position="199"/>
    </location>
    <ligand>
        <name>Mg(2+)</name>
        <dbReference type="ChEBI" id="CHEBI:18420"/>
    </ligand>
</feature>
<dbReference type="PRINTS" id="PR00326">
    <property type="entry name" value="GTP1OBG"/>
</dbReference>
<keyword evidence="4 5" id="KW-0342">GTP-binding</keyword>
<keyword evidence="5" id="KW-0963">Cytoplasm</keyword>
<evidence type="ECO:0000256" key="5">
    <source>
        <dbReference type="HAMAP-Rule" id="MF_01454"/>
    </source>
</evidence>
<dbReference type="EC" id="3.6.5.-" evidence="5"/>
<comment type="subunit">
    <text evidence="5">Monomer.</text>
</comment>
<dbReference type="InterPro" id="IPR027417">
    <property type="entry name" value="P-loop_NTPase"/>
</dbReference>
<dbReference type="InterPro" id="IPR014100">
    <property type="entry name" value="GTP-bd_Obg/CgtA"/>
</dbReference>
<dbReference type="Proteomes" id="UP001228690">
    <property type="component" value="Chromosome"/>
</dbReference>